<organism evidence="1 2">
    <name type="scientific">Aeromonas caviae</name>
    <name type="common">Aeromonas punctata</name>
    <dbReference type="NCBI Taxonomy" id="648"/>
    <lineage>
        <taxon>Bacteria</taxon>
        <taxon>Pseudomonadati</taxon>
        <taxon>Pseudomonadota</taxon>
        <taxon>Gammaproteobacteria</taxon>
        <taxon>Aeromonadales</taxon>
        <taxon>Aeromonadaceae</taxon>
        <taxon>Aeromonas</taxon>
    </lineage>
</organism>
<dbReference type="Proteomes" id="UP001218423">
    <property type="component" value="Plasmid pAC1520"/>
</dbReference>
<sequence length="123" mass="13450">MNCNNINGSVHTEIEKMAIGLAAMSVLYNVDDYQSGYQAYCVLAQSEGDFVPDEVFPSQDFETLSSQQLVEHIEGNSCLFKECISLALTATKRTLVALSIDATLDSDANSWDLQEYAEKGLVG</sequence>
<proteinExistence type="predicted"/>
<protein>
    <submittedName>
        <fullName evidence="1">Uncharacterized protein</fullName>
    </submittedName>
</protein>
<evidence type="ECO:0000313" key="1">
    <source>
        <dbReference type="EMBL" id="WFG00380.1"/>
    </source>
</evidence>
<gene>
    <name evidence="1" type="ORF">P5S46_21695</name>
</gene>
<geneLocation type="plasmid" evidence="1 2">
    <name>pAC1520</name>
</geneLocation>
<dbReference type="EMBL" id="CP120943">
    <property type="protein sequence ID" value="WFG00380.1"/>
    <property type="molecule type" value="Genomic_DNA"/>
</dbReference>
<keyword evidence="1" id="KW-0614">Plasmid</keyword>
<dbReference type="AlphaFoldDB" id="A0AAJ5ZDA2"/>
<name>A0AAJ5ZDA2_AERCA</name>
<accession>A0AAJ5ZDA2</accession>
<reference evidence="1" key="1">
    <citation type="submission" date="2023-03" db="EMBL/GenBank/DDBJ databases">
        <title>Aeromonas caviae strain AC1520.</title>
        <authorList>
            <person name="Xie T."/>
            <person name="Zhang Q."/>
            <person name="Deng J."/>
            <person name="Li X."/>
        </authorList>
    </citation>
    <scope>NUCLEOTIDE SEQUENCE</scope>
    <source>
        <strain evidence="1">AC1520</strain>
        <plasmid evidence="1">pAC1520</plasmid>
    </source>
</reference>
<evidence type="ECO:0000313" key="2">
    <source>
        <dbReference type="Proteomes" id="UP001218423"/>
    </source>
</evidence>
<dbReference type="RefSeq" id="WP_128341474.1">
    <property type="nucleotide sequence ID" value="NZ_CAWOMG010000111.1"/>
</dbReference>